<comment type="cofactor">
    <cofactor evidence="3">
        <name>Zn(2+)</name>
        <dbReference type="ChEBI" id="CHEBI:29105"/>
    </cofactor>
</comment>
<dbReference type="PROSITE" id="PS01164">
    <property type="entry name" value="COPPER_AMINE_OXID_1"/>
    <property type="match status" value="1"/>
</dbReference>
<dbReference type="EC" id="1.4.3.-" evidence="20"/>
<evidence type="ECO:0000256" key="6">
    <source>
        <dbReference type="ARBA" id="ARBA00011738"/>
    </source>
</evidence>
<evidence type="ECO:0000256" key="7">
    <source>
        <dbReference type="ARBA" id="ARBA00022523"/>
    </source>
</evidence>
<dbReference type="Pfam" id="PF01179">
    <property type="entry name" value="Cu_amine_oxid"/>
    <property type="match status" value="2"/>
</dbReference>
<dbReference type="PANTHER" id="PTHR10638">
    <property type="entry name" value="COPPER AMINE OXIDASE"/>
    <property type="match status" value="1"/>
</dbReference>
<evidence type="ECO:0000256" key="5">
    <source>
        <dbReference type="ARBA" id="ARBA00007983"/>
    </source>
</evidence>
<feature type="transmembrane region" description="Helical" evidence="22">
    <location>
        <begin position="7"/>
        <end position="27"/>
    </location>
</feature>
<feature type="active site" description="Schiff-base intermediate with substrate; via topaquinone" evidence="18">
    <location>
        <position position="1165"/>
    </location>
</feature>
<evidence type="ECO:0000313" key="27">
    <source>
        <dbReference type="Proteomes" id="UP001164929"/>
    </source>
</evidence>
<feature type="domain" description="Copper amine oxidase N3-terminal" evidence="25">
    <location>
        <begin position="874"/>
        <end position="973"/>
    </location>
</feature>
<dbReference type="FunFam" id="2.70.98.20:FF:000004">
    <property type="entry name" value="Amine oxidase"/>
    <property type="match status" value="2"/>
</dbReference>
<dbReference type="GO" id="GO:0048046">
    <property type="term" value="C:apoplast"/>
    <property type="evidence" value="ECO:0007669"/>
    <property type="project" value="UniProtKB-SubCell"/>
</dbReference>
<evidence type="ECO:0000256" key="22">
    <source>
        <dbReference type="SAM" id="Phobius"/>
    </source>
</evidence>
<proteinExistence type="inferred from homology"/>
<evidence type="ECO:0000256" key="1">
    <source>
        <dbReference type="ARBA" id="ARBA00001935"/>
    </source>
</evidence>
<keyword evidence="22" id="KW-1133">Transmembrane helix</keyword>
<keyword evidence="13 20" id="KW-0186">Copper</keyword>
<feature type="domain" description="Copper amine oxidase N2-terminal" evidence="24">
    <location>
        <begin position="782"/>
        <end position="863"/>
    </location>
</feature>
<dbReference type="InterPro" id="IPR016182">
    <property type="entry name" value="Cu_amine_oxidase_N-reg"/>
</dbReference>
<dbReference type="Gene3D" id="2.70.98.20">
    <property type="entry name" value="Copper amine oxidase, catalytic domain"/>
    <property type="match status" value="2"/>
</dbReference>
<comment type="cofactor">
    <cofactor evidence="20">
        <name>Cu cation</name>
        <dbReference type="ChEBI" id="CHEBI:23378"/>
    </cofactor>
    <text evidence="20">Contains 1 topaquinone per subunit.</text>
</comment>
<evidence type="ECO:0000256" key="9">
    <source>
        <dbReference type="ARBA" id="ARBA00022723"/>
    </source>
</evidence>
<dbReference type="InterPro" id="IPR049948">
    <property type="entry name" value="Cu_Am_ox_TPQ-bd"/>
</dbReference>
<gene>
    <name evidence="26" type="ORF">NC653_001346</name>
</gene>
<keyword evidence="27" id="KW-1185">Reference proteome</keyword>
<evidence type="ECO:0000256" key="20">
    <source>
        <dbReference type="RuleBase" id="RU000672"/>
    </source>
</evidence>
<dbReference type="Proteomes" id="UP001164929">
    <property type="component" value="Chromosome 1"/>
</dbReference>
<dbReference type="GO" id="GO:0006950">
    <property type="term" value="P:response to stress"/>
    <property type="evidence" value="ECO:0007669"/>
    <property type="project" value="UniProtKB-ARBA"/>
</dbReference>
<dbReference type="Pfam" id="PF02728">
    <property type="entry name" value="Cu_amine_oxidN3"/>
    <property type="match status" value="2"/>
</dbReference>
<dbReference type="PROSITE" id="PS01165">
    <property type="entry name" value="COPPER_AMINE_OXID_2"/>
    <property type="match status" value="2"/>
</dbReference>
<evidence type="ECO:0000256" key="15">
    <source>
        <dbReference type="ARBA" id="ARBA00023180"/>
    </source>
</evidence>
<keyword evidence="12 20" id="KW-0560">Oxidoreductase</keyword>
<evidence type="ECO:0000256" key="12">
    <source>
        <dbReference type="ARBA" id="ARBA00023002"/>
    </source>
</evidence>
<dbReference type="Gene3D" id="3.10.450.40">
    <property type="match status" value="4"/>
</dbReference>
<dbReference type="FunFam" id="3.10.450.40:FF:000005">
    <property type="entry name" value="Amine oxidase"/>
    <property type="match status" value="2"/>
</dbReference>
<evidence type="ECO:0000256" key="21">
    <source>
        <dbReference type="SAM" id="MobiDB-lite"/>
    </source>
</evidence>
<dbReference type="GO" id="GO:0048038">
    <property type="term" value="F:quinone binding"/>
    <property type="evidence" value="ECO:0007669"/>
    <property type="project" value="InterPro"/>
</dbReference>
<dbReference type="InterPro" id="IPR000269">
    <property type="entry name" value="Cu_amine_oxidase"/>
</dbReference>
<dbReference type="InterPro" id="IPR015802">
    <property type="entry name" value="Cu_amine_oxidase_N3"/>
</dbReference>
<evidence type="ECO:0000256" key="2">
    <source>
        <dbReference type="ARBA" id="ARBA00001936"/>
    </source>
</evidence>
<evidence type="ECO:0000259" key="24">
    <source>
        <dbReference type="Pfam" id="PF02727"/>
    </source>
</evidence>
<dbReference type="InterPro" id="IPR049947">
    <property type="entry name" value="Cu_Am_Ox_Cu-bd"/>
</dbReference>
<keyword evidence="7" id="KW-0052">Apoplast</keyword>
<evidence type="ECO:0000256" key="14">
    <source>
        <dbReference type="ARBA" id="ARBA00023157"/>
    </source>
</evidence>
<comment type="cofactor">
    <cofactor evidence="2">
        <name>Mn(2+)</name>
        <dbReference type="ChEBI" id="CHEBI:29035"/>
    </cofactor>
</comment>
<reference evidence="26 27" key="1">
    <citation type="journal article" date="2023" name="Mol. Ecol. Resour.">
        <title>Chromosome-level genome assembly of a triploid poplar Populus alba 'Berolinensis'.</title>
        <authorList>
            <person name="Chen S."/>
            <person name="Yu Y."/>
            <person name="Wang X."/>
            <person name="Wang S."/>
            <person name="Zhang T."/>
            <person name="Zhou Y."/>
            <person name="He R."/>
            <person name="Meng N."/>
            <person name="Wang Y."/>
            <person name="Liu W."/>
            <person name="Liu Z."/>
            <person name="Liu J."/>
            <person name="Guo Q."/>
            <person name="Huang H."/>
            <person name="Sederoff R.R."/>
            <person name="Wang G."/>
            <person name="Qu G."/>
            <person name="Chen S."/>
        </authorList>
    </citation>
    <scope>NUCLEOTIDE SEQUENCE [LARGE SCALE GENOMIC DNA]</scope>
    <source>
        <strain evidence="26">SC-2020</strain>
    </source>
</reference>
<dbReference type="Pfam" id="PF02727">
    <property type="entry name" value="Cu_amine_oxidN2"/>
    <property type="match status" value="2"/>
</dbReference>
<feature type="active site" description="Proton acceptor" evidence="18">
    <location>
        <position position="1077"/>
    </location>
</feature>
<protein>
    <recommendedName>
        <fullName evidence="20">Amine oxidase</fullName>
        <ecNumber evidence="20">1.4.3.-</ecNumber>
    </recommendedName>
</protein>
<organism evidence="26 27">
    <name type="scientific">Populus alba x Populus x berolinensis</name>
    <dbReference type="NCBI Taxonomy" id="444605"/>
    <lineage>
        <taxon>Eukaryota</taxon>
        <taxon>Viridiplantae</taxon>
        <taxon>Streptophyta</taxon>
        <taxon>Embryophyta</taxon>
        <taxon>Tracheophyta</taxon>
        <taxon>Spermatophyta</taxon>
        <taxon>Magnoliopsida</taxon>
        <taxon>eudicotyledons</taxon>
        <taxon>Gunneridae</taxon>
        <taxon>Pentapetalae</taxon>
        <taxon>rosids</taxon>
        <taxon>fabids</taxon>
        <taxon>Malpighiales</taxon>
        <taxon>Salicaceae</taxon>
        <taxon>Saliceae</taxon>
        <taxon>Populus</taxon>
    </lineage>
</organism>
<keyword evidence="15" id="KW-0325">Glycoprotein</keyword>
<dbReference type="InterPro" id="IPR015798">
    <property type="entry name" value="Cu_amine_oxidase_C"/>
</dbReference>
<evidence type="ECO:0000256" key="17">
    <source>
        <dbReference type="ARBA" id="ARBA00051381"/>
    </source>
</evidence>
<evidence type="ECO:0000256" key="4">
    <source>
        <dbReference type="ARBA" id="ARBA00004271"/>
    </source>
</evidence>
<keyword evidence="11 18" id="KW-0801">TPQ</keyword>
<comment type="similarity">
    <text evidence="5 20">Belongs to the copper/topaquinone oxidase family.</text>
</comment>
<dbReference type="InterPro" id="IPR015800">
    <property type="entry name" value="Cu_amine_oxidase_N2"/>
</dbReference>
<dbReference type="FunFam" id="3.10.450.40:FF:000024">
    <property type="entry name" value="Amine oxidase"/>
    <property type="match status" value="1"/>
</dbReference>
<feature type="region of interest" description="Disordered" evidence="21">
    <location>
        <begin position="750"/>
        <end position="786"/>
    </location>
</feature>
<evidence type="ECO:0000256" key="13">
    <source>
        <dbReference type="ARBA" id="ARBA00023008"/>
    </source>
</evidence>
<keyword evidence="8" id="KW-0964">Secreted</keyword>
<feature type="domain" description="Copper amine oxidase N2-terminal" evidence="24">
    <location>
        <begin position="74"/>
        <end position="156"/>
    </location>
</feature>
<evidence type="ECO:0000256" key="11">
    <source>
        <dbReference type="ARBA" id="ARBA00022772"/>
    </source>
</evidence>
<dbReference type="GO" id="GO:0005507">
    <property type="term" value="F:copper ion binding"/>
    <property type="evidence" value="ECO:0007669"/>
    <property type="project" value="InterPro"/>
</dbReference>
<comment type="cofactor">
    <cofactor evidence="1">
        <name>Cu cation</name>
        <dbReference type="ChEBI" id="CHEBI:23378"/>
    </cofactor>
</comment>
<feature type="domain" description="Copper amine oxidase N3-terminal" evidence="25">
    <location>
        <begin position="165"/>
        <end position="263"/>
    </location>
</feature>
<feature type="domain" description="Copper amine oxidase catalytic" evidence="23">
    <location>
        <begin position="998"/>
        <end position="1414"/>
    </location>
</feature>
<evidence type="ECO:0000256" key="3">
    <source>
        <dbReference type="ARBA" id="ARBA00001947"/>
    </source>
</evidence>
<evidence type="ECO:0000256" key="10">
    <source>
        <dbReference type="ARBA" id="ARBA00022729"/>
    </source>
</evidence>
<evidence type="ECO:0000259" key="23">
    <source>
        <dbReference type="Pfam" id="PF01179"/>
    </source>
</evidence>
<keyword evidence="14" id="KW-1015">Disulfide bond</keyword>
<evidence type="ECO:0000259" key="25">
    <source>
        <dbReference type="Pfam" id="PF02728"/>
    </source>
</evidence>
<comment type="catalytic activity">
    <reaction evidence="17">
        <text>a primary methyl amine + O2 + H2O = an aldehyde + H2O2 + NH4(+)</text>
        <dbReference type="Rhea" id="RHEA:16153"/>
        <dbReference type="ChEBI" id="CHEBI:15377"/>
        <dbReference type="ChEBI" id="CHEBI:15379"/>
        <dbReference type="ChEBI" id="CHEBI:16240"/>
        <dbReference type="ChEBI" id="CHEBI:17478"/>
        <dbReference type="ChEBI" id="CHEBI:28938"/>
        <dbReference type="ChEBI" id="CHEBI:228804"/>
        <dbReference type="EC" id="1.4.3.21"/>
    </reaction>
    <physiologicalReaction direction="left-to-right" evidence="17">
        <dbReference type="Rhea" id="RHEA:16154"/>
    </physiologicalReaction>
</comment>
<comment type="PTM">
    <text evidence="19 20">Topaquinone (TPQ) is generated by copper-dependent autoxidation of a specific tyrosyl residue.</text>
</comment>
<evidence type="ECO:0000256" key="16">
    <source>
        <dbReference type="ARBA" id="ARBA00034113"/>
    </source>
</evidence>
<keyword evidence="10" id="KW-0732">Signal</keyword>
<feature type="modified residue" description="2',4',5'-topaquinone" evidence="19">
    <location>
        <position position="1165"/>
    </location>
</feature>
<dbReference type="EMBL" id="JAQIZT010000001">
    <property type="protein sequence ID" value="KAJ7010861.1"/>
    <property type="molecule type" value="Genomic_DNA"/>
</dbReference>
<dbReference type="GO" id="GO:0008131">
    <property type="term" value="F:primary methylamine oxidase activity"/>
    <property type="evidence" value="ECO:0007669"/>
    <property type="project" value="UniProtKB-EC"/>
</dbReference>
<dbReference type="GO" id="GO:0009308">
    <property type="term" value="P:amine metabolic process"/>
    <property type="evidence" value="ECO:0007669"/>
    <property type="project" value="UniProtKB-UniRule"/>
</dbReference>
<dbReference type="PANTHER" id="PTHR10638:SF41">
    <property type="entry name" value="AMINE OXIDASE"/>
    <property type="match status" value="1"/>
</dbReference>
<keyword evidence="22" id="KW-0812">Transmembrane</keyword>
<comment type="subunit">
    <text evidence="6">Homodimer.</text>
</comment>
<evidence type="ECO:0000256" key="19">
    <source>
        <dbReference type="PIRSR" id="PIRSR600269-51"/>
    </source>
</evidence>
<comment type="pathway">
    <text evidence="16">Amine and polyamine degradation; putrescine degradation.</text>
</comment>
<comment type="caution">
    <text evidence="26">The sequence shown here is derived from an EMBL/GenBank/DDBJ whole genome shotgun (WGS) entry which is preliminary data.</text>
</comment>
<feature type="compositionally biased region" description="Basic and acidic residues" evidence="21">
    <location>
        <begin position="775"/>
        <end position="784"/>
    </location>
</feature>
<evidence type="ECO:0000256" key="8">
    <source>
        <dbReference type="ARBA" id="ARBA00022525"/>
    </source>
</evidence>
<name>A0AAD6RL82_9ROSI</name>
<comment type="subcellular location">
    <subcellularLocation>
        <location evidence="4">Secreted</location>
        <location evidence="4">Extracellular space</location>
        <location evidence="4">Apoplast</location>
    </subcellularLocation>
</comment>
<dbReference type="SUPFAM" id="SSF49998">
    <property type="entry name" value="Amine oxidase catalytic domain"/>
    <property type="match status" value="2"/>
</dbReference>
<keyword evidence="9 20" id="KW-0479">Metal-binding</keyword>
<keyword evidence="22" id="KW-0472">Membrane</keyword>
<dbReference type="SUPFAM" id="SSF54416">
    <property type="entry name" value="Amine oxidase N-terminal region"/>
    <property type="match status" value="4"/>
</dbReference>
<feature type="domain" description="Copper amine oxidase catalytic" evidence="23">
    <location>
        <begin position="289"/>
        <end position="705"/>
    </location>
</feature>
<dbReference type="InterPro" id="IPR036460">
    <property type="entry name" value="Cu_amine_oxidase_C_sf"/>
</dbReference>
<evidence type="ECO:0000313" key="26">
    <source>
        <dbReference type="EMBL" id="KAJ7010861.1"/>
    </source>
</evidence>
<accession>A0AAD6RL82</accession>
<sequence length="1434" mass="161531">MGTRPLLRLTFILFIIILLFTCSWYSLNLPVFSDPPQATSWLCNSESRVFAHLGSVLETEIHKPRDHMEDVPHHPLDPLTMREIYKVRTILSTYPPLLPSFPAIHSLSLDEPHKDLVLKWKEGDPLPPRKALVIALLNGQSHVLCVDLDLGLVTSNKINHGSGYPMLTMNDISVAMQVALSHKELNKSTIKRGISLSDLTCITPSAGWFGPDEEGRRIIKVQCFSNQGTPNFYMRPLEGLTMTVDIDKKEVVKFTDTGGGIPVPKGTDTDYRFKSQKEPPRMKPINPISIEQPLGPSFTVEDGHIVKWANWEFHLKADQRAGIVISRAMVSDSETGVPRSVMYKGFSSELFVPYMDPDENWYFKSYMDAGEFGMGATALSLVPLNDCPRHSYYMDGIFVSWDGKPYVQPSIICLFERYAGDISWRHSEIPVNGFNIREARPKVSLVARMAASVGNYDYIFDWEFQTDGLIHVAVALSGMLMVKGTPHQTADQTPNQEAASGPLISENLIGVVHDHFITFHLDMDIDDTNNTFVKVNLVKEETLPGQSPRKSYLKAKRNTAKTEDDARIKLKLYEPSEFHVINPSRRSRLGNPAGYKIVPGRNAASLLDHLDPPQLRSAFTNNQIWVTPYNRNEQWAGGLFTYQSKGDDTLAAWSKRNRAIEKKDIVLWYTLGFHHIPCQEDFPIMPTVSSSFELKPVNFFESNPILKAAPIVSLVLFFTWVHLPYAPQPNSTTDLLDCSTNSPWCTSKNRFQPINKPSTADKILEKPPNPKHRNHEADTPHHPLDPLTISEINKVRTILKSHTLFKSSSPCAFHSIVLEEPDKTLVLKWKKGDSMLPRKAAVVARVAGKSYVLTVDISSGEVAVQETGSRSGYPTMTIEDMTSSTWAPLSNADFNRTIIERGVELQDLACLPISLGWFGENEENRRLIKVQCYSMKGTANFYMRPIEGLTVLLDMDSKEVVEISDKGRDIPIPKAANTDYRYSVQEINPEMMFVNPISMEQPKGPSFTVEDEHLVKWANWEFHLKPDPRAGVIISRAKVRDPDSGEMRNVMYKGYTSELFVPYMDPTDAWYFKTYMDAGEYGFGLQAMPLDPLNDCPRNAYYMDGVFAAGDGTPYVRSHMVCVFESYAGDIGWRHSESPITGMEIREVRPKVTLVVRMAASVANYDYIVDWEFQTDGLIRIKVGLSGILMVKGTSYVNTNQVPGQQNLYGTLLSENVIGVIHDHYVTFYLDMDIDGSDNSFVNVNIQKQRTSPGESPRMSYLKAIRNVAKTEKDAQIQLKLYDPSEFHVVNPMKRTRVGNPVGYKLVPGGTAASLLDHDDPPQKRGAFTNNQIWVTPYNQSEQWAGGLFVYQSQGEDTLAVWSERDRPIENKDIVLWYTLGFHHVPCQEDFPIMPTVSSSFDLKPVNFFESNPILRIPPNVEKDLPVCKPAASA</sequence>
<evidence type="ECO:0000256" key="18">
    <source>
        <dbReference type="PIRSR" id="PIRSR600269-50"/>
    </source>
</evidence>